<feature type="domain" description="Tryptophan synthase beta chain-like PALP" evidence="1">
    <location>
        <begin position="104"/>
        <end position="376"/>
    </location>
</feature>
<evidence type="ECO:0000313" key="4">
    <source>
        <dbReference type="Proteomes" id="UP000002729"/>
    </source>
</evidence>
<feature type="domain" description="Threonine synthase N-terminal" evidence="2">
    <location>
        <begin position="2"/>
        <end position="80"/>
    </location>
</feature>
<evidence type="ECO:0000313" key="3">
    <source>
        <dbReference type="EMBL" id="EGB12124.1"/>
    </source>
</evidence>
<dbReference type="GO" id="GO:0009088">
    <property type="term" value="P:threonine biosynthetic process"/>
    <property type="evidence" value="ECO:0007669"/>
    <property type="project" value="TreeGrafter"/>
</dbReference>
<dbReference type="EMBL" id="GL833121">
    <property type="protein sequence ID" value="EGB12124.1"/>
    <property type="molecule type" value="Genomic_DNA"/>
</dbReference>
<evidence type="ECO:0000259" key="2">
    <source>
        <dbReference type="Pfam" id="PF14821"/>
    </source>
</evidence>
<dbReference type="PANTHER" id="PTHR42690">
    <property type="entry name" value="THREONINE SYNTHASE FAMILY MEMBER"/>
    <property type="match status" value="1"/>
</dbReference>
<dbReference type="AlphaFoldDB" id="F0XYI7"/>
<dbReference type="InterPro" id="IPR037158">
    <property type="entry name" value="Thr_synth_N_sf"/>
</dbReference>
<proteinExistence type="predicted"/>
<dbReference type="KEGG" id="aaf:AURANDRAFT_20559"/>
<evidence type="ECO:0008006" key="5">
    <source>
        <dbReference type="Google" id="ProtNLM"/>
    </source>
</evidence>
<dbReference type="GO" id="GO:0004795">
    <property type="term" value="F:threonine synthase activity"/>
    <property type="evidence" value="ECO:0007669"/>
    <property type="project" value="TreeGrafter"/>
</dbReference>
<dbReference type="InterPro" id="IPR036052">
    <property type="entry name" value="TrpB-like_PALP_sf"/>
</dbReference>
<dbReference type="Pfam" id="PF00291">
    <property type="entry name" value="PALP"/>
    <property type="match status" value="1"/>
</dbReference>
<sequence>MRYVSSRGASASVSFEEAIGSGYAADGGLYVPETLPPITADDLEAWKNLDFPALAVEVLRPFVAGEIPDADLEPLLAACYGDFLAPEKIPVVPLATAPRVAVAELFHGPTFCFKDLGLQVLVRFLSYFAAKRGERRTILVATTGDTGPAALRAAADVDDASLRVVCCFPEGQVSALQRRQMTTHGSSSVRVATFEGGGDDMDEPIRRMGLDNAFASAHGLCGANSYNVGRPLAQMVHYVWIWLRCRDSFGAGAAPFVLDVVVPTGAMGNLAAATLAKRRGLPLGAICAGTNANDISCRAINDGATGGDASKTGAAMAAGDFRVDPATRGALRDGGYRAARVDDGAMLAALRAFRDAHGYVCDPHTAVAVAAADELGYAPYGGPAAEPRPVAILATAHPCKFQAAVTEALGADAWAAYEASAAFPEAARELAGRAEVAPLALSRRAGESLGAAQRRWETVLRAVLEDPDGLHYVESVCHLDDGDDDDPAADEPPAVADSSCAIL</sequence>
<dbReference type="RefSeq" id="XP_009033210.1">
    <property type="nucleotide sequence ID" value="XM_009034962.1"/>
</dbReference>
<reference evidence="3 4" key="1">
    <citation type="journal article" date="2011" name="Proc. Natl. Acad. Sci. U.S.A.">
        <title>Niche of harmful alga Aureococcus anophagefferens revealed through ecogenomics.</title>
        <authorList>
            <person name="Gobler C.J."/>
            <person name="Berry D.L."/>
            <person name="Dyhrman S.T."/>
            <person name="Wilhelm S.W."/>
            <person name="Salamov A."/>
            <person name="Lobanov A.V."/>
            <person name="Zhang Y."/>
            <person name="Collier J.L."/>
            <person name="Wurch L.L."/>
            <person name="Kustka A.B."/>
            <person name="Dill B.D."/>
            <person name="Shah M."/>
            <person name="VerBerkmoes N.C."/>
            <person name="Kuo A."/>
            <person name="Terry A."/>
            <person name="Pangilinan J."/>
            <person name="Lindquist E.A."/>
            <person name="Lucas S."/>
            <person name="Paulsen I.T."/>
            <person name="Hattenrath-Lehmann T.K."/>
            <person name="Talmage S.C."/>
            <person name="Walker E.A."/>
            <person name="Koch F."/>
            <person name="Burson A.M."/>
            <person name="Marcoval M.A."/>
            <person name="Tang Y.Z."/>
            <person name="Lecleir G.R."/>
            <person name="Coyne K.J."/>
            <person name="Berg G.M."/>
            <person name="Bertrand E.M."/>
            <person name="Saito M.A."/>
            <person name="Gladyshev V.N."/>
            <person name="Grigoriev I.V."/>
        </authorList>
    </citation>
    <scope>NUCLEOTIDE SEQUENCE [LARGE SCALE GENOMIC DNA]</scope>
    <source>
        <strain evidence="4">CCMP 1984</strain>
    </source>
</reference>
<protein>
    <recommendedName>
        <fullName evidence="5">Threonine synthase</fullName>
    </recommendedName>
</protein>
<gene>
    <name evidence="3" type="ORF">AURANDRAFT_20559</name>
</gene>
<dbReference type="Pfam" id="PF14821">
    <property type="entry name" value="Thr_synth_N"/>
    <property type="match status" value="1"/>
</dbReference>
<dbReference type="InParanoid" id="F0XYI7"/>
<dbReference type="PANTHER" id="PTHR42690:SF1">
    <property type="entry name" value="THREONINE SYNTHASE-LIKE 2"/>
    <property type="match status" value="1"/>
</dbReference>
<dbReference type="InterPro" id="IPR001926">
    <property type="entry name" value="TrpB-like_PALP"/>
</dbReference>
<dbReference type="InterPro" id="IPR051166">
    <property type="entry name" value="Threonine_Synthase"/>
</dbReference>
<dbReference type="Gene3D" id="3.90.1380.10">
    <property type="entry name" value="Threonine synthase, N-terminal domain"/>
    <property type="match status" value="1"/>
</dbReference>
<dbReference type="GeneID" id="20219310"/>
<dbReference type="OMA" id="KGYLCEP"/>
<dbReference type="eggNOG" id="KOG2616">
    <property type="taxonomic scope" value="Eukaryota"/>
</dbReference>
<dbReference type="Gene3D" id="3.40.50.1100">
    <property type="match status" value="2"/>
</dbReference>
<dbReference type="SUPFAM" id="SSF53686">
    <property type="entry name" value="Tryptophan synthase beta subunit-like PLP-dependent enzymes"/>
    <property type="match status" value="1"/>
</dbReference>
<keyword evidence="4" id="KW-1185">Reference proteome</keyword>
<name>F0XYI7_AURAN</name>
<organism evidence="4">
    <name type="scientific">Aureococcus anophagefferens</name>
    <name type="common">Harmful bloom alga</name>
    <dbReference type="NCBI Taxonomy" id="44056"/>
    <lineage>
        <taxon>Eukaryota</taxon>
        <taxon>Sar</taxon>
        <taxon>Stramenopiles</taxon>
        <taxon>Ochrophyta</taxon>
        <taxon>Pelagophyceae</taxon>
        <taxon>Pelagomonadales</taxon>
        <taxon>Pelagomonadaceae</taxon>
        <taxon>Aureococcus</taxon>
    </lineage>
</organism>
<evidence type="ECO:0000259" key="1">
    <source>
        <dbReference type="Pfam" id="PF00291"/>
    </source>
</evidence>
<dbReference type="InterPro" id="IPR029144">
    <property type="entry name" value="Thr_synth_N"/>
</dbReference>
<dbReference type="OrthoDB" id="5203861at2759"/>
<accession>F0XYI7</accession>
<dbReference type="Proteomes" id="UP000002729">
    <property type="component" value="Unassembled WGS sequence"/>
</dbReference>